<comment type="subcellular location">
    <subcellularLocation>
        <location evidence="1">Mitochondrion</location>
    </subcellularLocation>
</comment>
<dbReference type="OrthoDB" id="10252718at2759"/>
<evidence type="ECO:0000256" key="2">
    <source>
        <dbReference type="ARBA" id="ARBA00022946"/>
    </source>
</evidence>
<dbReference type="Proteomes" id="UP000232323">
    <property type="component" value="Unassembled WGS sequence"/>
</dbReference>
<gene>
    <name evidence="9" type="ORF">CEUSTIGMA_g1439.t1</name>
</gene>
<accession>A0A250WTD3</accession>
<comment type="caution">
    <text evidence="9">The sequence shown here is derived from an EMBL/GenBank/DDBJ whole genome shotgun (WGS) entry which is preliminary data.</text>
</comment>
<dbReference type="InterPro" id="IPR013870">
    <property type="entry name" value="Ribosomal_mL54"/>
</dbReference>
<sequence length="127" mass="14101">MIKRILLNLPVREAATSFLPLRSPLPPGGSKAKSGRDKGPKRTGELSNEVATGCALMKGESDPPLKPDSEYPDWLWKLLDPAPTASELQKKYERTGSQEGLTIQELQRLYRLKNKQAINEANDSTKK</sequence>
<evidence type="ECO:0000256" key="1">
    <source>
        <dbReference type="ARBA" id="ARBA00004173"/>
    </source>
</evidence>
<evidence type="ECO:0000256" key="8">
    <source>
        <dbReference type="SAM" id="MobiDB-lite"/>
    </source>
</evidence>
<evidence type="ECO:0000256" key="6">
    <source>
        <dbReference type="ARBA" id="ARBA00033752"/>
    </source>
</evidence>
<evidence type="ECO:0000256" key="7">
    <source>
        <dbReference type="ARBA" id="ARBA00035179"/>
    </source>
</evidence>
<keyword evidence="5" id="KW-0687">Ribonucleoprotein</keyword>
<dbReference type="GO" id="GO:0005762">
    <property type="term" value="C:mitochondrial large ribosomal subunit"/>
    <property type="evidence" value="ECO:0007669"/>
    <property type="project" value="TreeGrafter"/>
</dbReference>
<evidence type="ECO:0000313" key="9">
    <source>
        <dbReference type="EMBL" id="GAX73989.1"/>
    </source>
</evidence>
<dbReference type="Pfam" id="PF08561">
    <property type="entry name" value="Ribosomal_L37"/>
    <property type="match status" value="1"/>
</dbReference>
<keyword evidence="2" id="KW-0809">Transit peptide</keyword>
<evidence type="ECO:0000256" key="5">
    <source>
        <dbReference type="ARBA" id="ARBA00023274"/>
    </source>
</evidence>
<dbReference type="EMBL" id="BEGY01000005">
    <property type="protein sequence ID" value="GAX73989.1"/>
    <property type="molecule type" value="Genomic_DNA"/>
</dbReference>
<proteinExistence type="inferred from homology"/>
<evidence type="ECO:0000256" key="3">
    <source>
        <dbReference type="ARBA" id="ARBA00022980"/>
    </source>
</evidence>
<dbReference type="AlphaFoldDB" id="A0A250WTD3"/>
<organism evidence="9 10">
    <name type="scientific">Chlamydomonas eustigma</name>
    <dbReference type="NCBI Taxonomy" id="1157962"/>
    <lineage>
        <taxon>Eukaryota</taxon>
        <taxon>Viridiplantae</taxon>
        <taxon>Chlorophyta</taxon>
        <taxon>core chlorophytes</taxon>
        <taxon>Chlorophyceae</taxon>
        <taxon>CS clade</taxon>
        <taxon>Chlamydomonadales</taxon>
        <taxon>Chlamydomonadaceae</taxon>
        <taxon>Chlamydomonas</taxon>
    </lineage>
</organism>
<keyword evidence="3" id="KW-0689">Ribosomal protein</keyword>
<dbReference type="GO" id="GO:0003735">
    <property type="term" value="F:structural constituent of ribosome"/>
    <property type="evidence" value="ECO:0007669"/>
    <property type="project" value="TreeGrafter"/>
</dbReference>
<dbReference type="PANTHER" id="PTHR28595">
    <property type="entry name" value="39S RIBOSOMAL PROTEIN L54, MITOCHONDRIAL"/>
    <property type="match status" value="1"/>
</dbReference>
<dbReference type="PANTHER" id="PTHR28595:SF1">
    <property type="entry name" value="LARGE RIBOSOMAL SUBUNIT PROTEIN ML54"/>
    <property type="match status" value="1"/>
</dbReference>
<dbReference type="STRING" id="1157962.A0A250WTD3"/>
<feature type="compositionally biased region" description="Basic and acidic residues" evidence="8">
    <location>
        <begin position="34"/>
        <end position="44"/>
    </location>
</feature>
<keyword evidence="4" id="KW-0496">Mitochondrion</keyword>
<protein>
    <recommendedName>
        <fullName evidence="7">Large ribosomal subunit protein mL54</fullName>
    </recommendedName>
</protein>
<feature type="region of interest" description="Disordered" evidence="8">
    <location>
        <begin position="17"/>
        <end position="67"/>
    </location>
</feature>
<keyword evidence="10" id="KW-1185">Reference proteome</keyword>
<evidence type="ECO:0000256" key="4">
    <source>
        <dbReference type="ARBA" id="ARBA00023128"/>
    </source>
</evidence>
<reference evidence="9 10" key="1">
    <citation type="submission" date="2017-08" db="EMBL/GenBank/DDBJ databases">
        <title>Acidophilic green algal genome provides insights into adaptation to an acidic environment.</title>
        <authorList>
            <person name="Hirooka S."/>
            <person name="Hirose Y."/>
            <person name="Kanesaki Y."/>
            <person name="Higuchi S."/>
            <person name="Fujiwara T."/>
            <person name="Onuma R."/>
            <person name="Era A."/>
            <person name="Ohbayashi R."/>
            <person name="Uzuka A."/>
            <person name="Nozaki H."/>
            <person name="Yoshikawa H."/>
            <person name="Miyagishima S.Y."/>
        </authorList>
    </citation>
    <scope>NUCLEOTIDE SEQUENCE [LARGE SCALE GENOMIC DNA]</scope>
    <source>
        <strain evidence="9 10">NIES-2499</strain>
    </source>
</reference>
<evidence type="ECO:0000313" key="10">
    <source>
        <dbReference type="Proteomes" id="UP000232323"/>
    </source>
</evidence>
<name>A0A250WTD3_9CHLO</name>
<comment type="similarity">
    <text evidence="6">Belongs to the mitochondrion-specific ribosomal protein mL54 family.</text>
</comment>